<comment type="subcellular location">
    <subcellularLocation>
        <location evidence="1 7">Cytoplasm</location>
    </subcellularLocation>
</comment>
<keyword evidence="3 7" id="KW-0396">Initiation factor</keyword>
<evidence type="ECO:0000256" key="4">
    <source>
        <dbReference type="ARBA" id="ARBA00022884"/>
    </source>
</evidence>
<dbReference type="Pfam" id="PF22591">
    <property type="entry name" value="eIF3a_PCI_TPR-like"/>
    <property type="match status" value="1"/>
</dbReference>
<dbReference type="InterPro" id="IPR054711">
    <property type="entry name" value="eIF3a_PCI_TPR-like"/>
</dbReference>
<name>A0A1G4JN32_9SACH</name>
<feature type="compositionally biased region" description="Basic and acidic residues" evidence="8">
    <location>
        <begin position="991"/>
        <end position="1003"/>
    </location>
</feature>
<keyword evidence="2 7" id="KW-0963">Cytoplasm</keyword>
<gene>
    <name evidence="7" type="primary">TIF32</name>
    <name evidence="10" type="ORF">LAMI_0E08768G</name>
</gene>
<dbReference type="GO" id="GO:0003743">
    <property type="term" value="F:translation initiation factor activity"/>
    <property type="evidence" value="ECO:0007669"/>
    <property type="project" value="UniProtKB-UniRule"/>
</dbReference>
<sequence>MAPFVLRPENALKRAEELISVGEPLAALLSLYGYLSSRRTRSAQPGALEPIVFKFLELGVELKKGKIIKDGLHQYKKNMQITPEGLISVGVVSRKFIDLIEVKMAQEQAKEDAQEQEADDDLEGGVTPENLLLSAFEGDQNVAGFNDEAITSWLRFSWESYRAVLDLLRNNSQLEITYSGVVNRTMQFCLNYKRKNEFKRLAEMLRQHLDSANYQQHKHNYYTVDLSDADTLQRYLDQRFQQVNVSVKLELWHEAFRSIEDVHHLMKVSKRAPRPSVLANYYENLAKVFFVSGNYLLNAAAWEKFYKLYLSNPNATEEQFKAQASNFMLAALAVQADDLPVVGYDPMIRLCHLLSLESKPTRQQLIDAALEESVYSGVDDAVKSLHKLLGEEFDLSTVSQKLSELLPALESKPYFAQYVAPLKNYLIKKIFVTISDKYEVLSSEELFSKVVLPGQFEASPLDIEKLLMQAAMEDYVTFTIDDEKDTITFMKDPFEALSSSTTVVGEQNEQEKETDEIAHTPEGEETEVESEPEPVVTRNAAIRSHLSDLGKLLKENEAFEQGSYMQKIKITRENLIQQTNETIAREKEAAEERARQQDERKQRAEAGKYVSVEQAAEERQRRMLEEKAAADARMELEAKRRAEEKFERERALVREQEMVKMIAEVNSKGILYIDPKEAKNLTPEMVRKMTIEQLSKDKKELEDRMKYAFKRLDHTERAFRKTELPLLEKDAEAQEARDLENYNKMKTKLIEVAKKDHEEHVKLHERLSKISDDYEVYKAQVLAKQQAYLSQLRSDNLAKFEAAKKARIDEIRQQRFKVLSEKRDEELKAQAEEKRLVEQRERLAKEREERARVNQEKDEQARRQREMEEAIERKMSSGKSAATPAPAPAATPAAAPASASAAIPSTANLTFAEKMRLRRGGNSRAPPSEPVRNSVPRPAAPAPAPVASPPAPQPPIQAAAPAAVPKPSPAPAATPAAVPAAAPASGQKLSFAEKMRLKREGKI</sequence>
<evidence type="ECO:0000256" key="8">
    <source>
        <dbReference type="SAM" id="MobiDB-lite"/>
    </source>
</evidence>
<feature type="compositionally biased region" description="Low complexity" evidence="8">
    <location>
        <begin position="973"/>
        <end position="985"/>
    </location>
</feature>
<feature type="compositionally biased region" description="Low complexity" evidence="8">
    <location>
        <begin position="880"/>
        <end position="907"/>
    </location>
</feature>
<evidence type="ECO:0000256" key="5">
    <source>
        <dbReference type="ARBA" id="ARBA00022917"/>
    </source>
</evidence>
<feature type="region of interest" description="Disordered" evidence="8">
    <location>
        <begin position="844"/>
        <end position="1003"/>
    </location>
</feature>
<comment type="similarity">
    <text evidence="7">Belongs to the eIF-3 subunit A family.</text>
</comment>
<dbReference type="GO" id="GO:0002188">
    <property type="term" value="P:translation reinitiation"/>
    <property type="evidence" value="ECO:0007669"/>
    <property type="project" value="TreeGrafter"/>
</dbReference>
<dbReference type="HAMAP" id="MF_03000">
    <property type="entry name" value="eIF3a"/>
    <property type="match status" value="1"/>
</dbReference>
<evidence type="ECO:0000256" key="2">
    <source>
        <dbReference type="ARBA" id="ARBA00022490"/>
    </source>
</evidence>
<dbReference type="GO" id="GO:0033290">
    <property type="term" value="C:eukaryotic 48S preinitiation complex"/>
    <property type="evidence" value="ECO:0007669"/>
    <property type="project" value="UniProtKB-UniRule"/>
</dbReference>
<dbReference type="InterPro" id="IPR000717">
    <property type="entry name" value="PCI_dom"/>
</dbReference>
<dbReference type="GO" id="GO:0001732">
    <property type="term" value="P:formation of cytoplasmic translation initiation complex"/>
    <property type="evidence" value="ECO:0007669"/>
    <property type="project" value="UniProtKB-UniRule"/>
</dbReference>
<comment type="subunit">
    <text evidence="7">Component of the eukaryotic translation initiation factor 3 (eIF-3) complex.</text>
</comment>
<feature type="compositionally biased region" description="Basic and acidic residues" evidence="8">
    <location>
        <begin position="509"/>
        <end position="522"/>
    </location>
</feature>
<dbReference type="SMART" id="SM00088">
    <property type="entry name" value="PINT"/>
    <property type="match status" value="1"/>
</dbReference>
<reference evidence="10 11" key="1">
    <citation type="submission" date="2016-03" db="EMBL/GenBank/DDBJ databases">
        <authorList>
            <person name="Devillers H."/>
        </authorList>
    </citation>
    <scope>NUCLEOTIDE SEQUENCE [LARGE SCALE GENOMIC DNA]</scope>
    <source>
        <strain evidence="10">CBS 11717</strain>
    </source>
</reference>
<feature type="region of interest" description="Disordered" evidence="8">
    <location>
        <begin position="502"/>
        <end position="533"/>
    </location>
</feature>
<evidence type="ECO:0000256" key="7">
    <source>
        <dbReference type="HAMAP-Rule" id="MF_03000"/>
    </source>
</evidence>
<dbReference type="FunFam" id="4.10.860.10:FF:000001">
    <property type="entry name" value="Eukaryotic translation initiation factor 3 subunit A"/>
    <property type="match status" value="1"/>
</dbReference>
<dbReference type="AlphaFoldDB" id="A0A1G4JN32"/>
<dbReference type="Gene3D" id="1.25.40.860">
    <property type="match status" value="1"/>
</dbReference>
<protein>
    <recommendedName>
        <fullName evidence="7">Eukaryotic translation initiation factor 3 subunit A</fullName>
        <shortName evidence="7">eIF3a</shortName>
    </recommendedName>
    <alternativeName>
        <fullName evidence="7">Eukaryotic translation initiation factor 3 110 kDa subunit homolog</fullName>
        <shortName evidence="7">eIF3 p110</shortName>
    </alternativeName>
    <alternativeName>
        <fullName evidence="7">Translation initiation factor eIF3, p110 subunit homolog</fullName>
    </alternativeName>
</protein>
<feature type="region of interest" description="Disordered" evidence="8">
    <location>
        <begin position="588"/>
        <end position="608"/>
    </location>
</feature>
<feature type="compositionally biased region" description="Basic and acidic residues" evidence="8">
    <location>
        <begin position="588"/>
        <end position="606"/>
    </location>
</feature>
<feature type="domain" description="PCI" evidence="9">
    <location>
        <begin position="297"/>
        <end position="494"/>
    </location>
</feature>
<organism evidence="10 11">
    <name type="scientific">Lachancea mirantina</name>
    <dbReference type="NCBI Taxonomy" id="1230905"/>
    <lineage>
        <taxon>Eukaryota</taxon>
        <taxon>Fungi</taxon>
        <taxon>Dikarya</taxon>
        <taxon>Ascomycota</taxon>
        <taxon>Saccharomycotina</taxon>
        <taxon>Saccharomycetes</taxon>
        <taxon>Saccharomycetales</taxon>
        <taxon>Saccharomycetaceae</taxon>
        <taxon>Lachancea</taxon>
    </lineage>
</organism>
<evidence type="ECO:0000313" key="10">
    <source>
        <dbReference type="EMBL" id="SCU92097.1"/>
    </source>
</evidence>
<feature type="compositionally biased region" description="Acidic residues" evidence="8">
    <location>
        <begin position="523"/>
        <end position="532"/>
    </location>
</feature>
<dbReference type="STRING" id="1230905.A0A1G4JN32"/>
<accession>A0A1G4JN32</accession>
<keyword evidence="6 7" id="KW-0175">Coiled coil</keyword>
<keyword evidence="4 7" id="KW-0694">RNA-binding</keyword>
<keyword evidence="11" id="KW-1185">Reference proteome</keyword>
<feature type="compositionally biased region" description="Pro residues" evidence="8">
    <location>
        <begin position="938"/>
        <end position="955"/>
    </location>
</feature>
<proteinExistence type="inferred from homology"/>
<evidence type="ECO:0000256" key="3">
    <source>
        <dbReference type="ARBA" id="ARBA00022540"/>
    </source>
</evidence>
<dbReference type="OrthoDB" id="18884at2759"/>
<dbReference type="GO" id="GO:0071540">
    <property type="term" value="C:eukaryotic translation initiation factor 3 complex, eIF3e"/>
    <property type="evidence" value="ECO:0007669"/>
    <property type="project" value="TreeGrafter"/>
</dbReference>
<comment type="function">
    <text evidence="7">RNA-binding component of the eukaryotic translation initiation factor 3 (eIF-3) complex, which is involved in protein synthesis of a specialized repertoire of mRNAs and, together with other initiation factors, stimulates binding of mRNA and methionyl-tRNAi to the 40S ribosome. The eIF-3 complex specifically targets and initiates translation of a subset of mRNAs involved in cell proliferation.</text>
</comment>
<evidence type="ECO:0000259" key="9">
    <source>
        <dbReference type="PROSITE" id="PS50250"/>
    </source>
</evidence>
<evidence type="ECO:0000256" key="6">
    <source>
        <dbReference type="ARBA" id="ARBA00023054"/>
    </source>
</evidence>
<dbReference type="GO" id="GO:0003729">
    <property type="term" value="F:mRNA binding"/>
    <property type="evidence" value="ECO:0007669"/>
    <property type="project" value="TreeGrafter"/>
</dbReference>
<dbReference type="PANTHER" id="PTHR14005:SF0">
    <property type="entry name" value="EUKARYOTIC TRANSLATION INITIATION FACTOR 3 SUBUNIT A"/>
    <property type="match status" value="1"/>
</dbReference>
<evidence type="ECO:0000256" key="1">
    <source>
        <dbReference type="ARBA" id="ARBA00004496"/>
    </source>
</evidence>
<feature type="compositionally biased region" description="Basic and acidic residues" evidence="8">
    <location>
        <begin position="844"/>
        <end position="875"/>
    </location>
</feature>
<keyword evidence="5 7" id="KW-0648">Protein biosynthesis</keyword>
<evidence type="ECO:0000313" key="11">
    <source>
        <dbReference type="Proteomes" id="UP000191024"/>
    </source>
</evidence>
<dbReference type="Proteomes" id="UP000191024">
    <property type="component" value="Chromosome E"/>
</dbReference>
<feature type="coiled-coil region" evidence="7">
    <location>
        <begin position="691"/>
        <end position="718"/>
    </location>
</feature>
<dbReference type="Gene3D" id="4.10.860.10">
    <property type="entry name" value="UVR domain"/>
    <property type="match status" value="1"/>
</dbReference>
<dbReference type="GO" id="GO:0071541">
    <property type="term" value="C:eukaryotic translation initiation factor 3 complex, eIF3m"/>
    <property type="evidence" value="ECO:0007669"/>
    <property type="project" value="TreeGrafter"/>
</dbReference>
<dbReference type="InterPro" id="IPR027512">
    <property type="entry name" value="EIF3A"/>
</dbReference>
<dbReference type="PANTHER" id="PTHR14005">
    <property type="entry name" value="EUKARYOTIC TRANSLATION INITIATION FACTOR 3, THETA SUBUNIT"/>
    <property type="match status" value="1"/>
</dbReference>
<dbReference type="PROSITE" id="PS50250">
    <property type="entry name" value="PCI"/>
    <property type="match status" value="1"/>
</dbReference>
<dbReference type="GO" id="GO:0043614">
    <property type="term" value="C:multi-eIF complex"/>
    <property type="evidence" value="ECO:0007669"/>
    <property type="project" value="TreeGrafter"/>
</dbReference>
<dbReference type="GO" id="GO:0016282">
    <property type="term" value="C:eukaryotic 43S preinitiation complex"/>
    <property type="evidence" value="ECO:0007669"/>
    <property type="project" value="UniProtKB-UniRule"/>
</dbReference>
<dbReference type="EMBL" id="LT598465">
    <property type="protein sequence ID" value="SCU92097.1"/>
    <property type="molecule type" value="Genomic_DNA"/>
</dbReference>